<evidence type="ECO:0000313" key="2">
    <source>
        <dbReference type="EMBL" id="KAH0459204.1"/>
    </source>
</evidence>
<dbReference type="AlphaFoldDB" id="A0AAV7GTX3"/>
<keyword evidence="3" id="KW-1185">Reference proteome</keyword>
<reference evidence="2 3" key="1">
    <citation type="journal article" date="2021" name="Hortic Res">
        <title>Chromosome-scale assembly of the Dendrobium chrysotoxum genome enhances the understanding of orchid evolution.</title>
        <authorList>
            <person name="Zhang Y."/>
            <person name="Zhang G.Q."/>
            <person name="Zhang D."/>
            <person name="Liu X.D."/>
            <person name="Xu X.Y."/>
            <person name="Sun W.H."/>
            <person name="Yu X."/>
            <person name="Zhu X."/>
            <person name="Wang Z.W."/>
            <person name="Zhao X."/>
            <person name="Zhong W.Y."/>
            <person name="Chen H."/>
            <person name="Yin W.L."/>
            <person name="Huang T."/>
            <person name="Niu S.C."/>
            <person name="Liu Z.J."/>
        </authorList>
    </citation>
    <scope>NUCLEOTIDE SEQUENCE [LARGE SCALE GENOMIC DNA]</scope>
    <source>
        <strain evidence="2">Lindl</strain>
    </source>
</reference>
<comment type="caution">
    <text evidence="2">The sequence shown here is derived from an EMBL/GenBank/DDBJ whole genome shotgun (WGS) entry which is preliminary data.</text>
</comment>
<feature type="region of interest" description="Disordered" evidence="1">
    <location>
        <begin position="63"/>
        <end position="104"/>
    </location>
</feature>
<gene>
    <name evidence="2" type="ORF">IEQ34_012018</name>
</gene>
<organism evidence="2 3">
    <name type="scientific">Dendrobium chrysotoxum</name>
    <name type="common">Orchid</name>
    <dbReference type="NCBI Taxonomy" id="161865"/>
    <lineage>
        <taxon>Eukaryota</taxon>
        <taxon>Viridiplantae</taxon>
        <taxon>Streptophyta</taxon>
        <taxon>Embryophyta</taxon>
        <taxon>Tracheophyta</taxon>
        <taxon>Spermatophyta</taxon>
        <taxon>Magnoliopsida</taxon>
        <taxon>Liliopsida</taxon>
        <taxon>Asparagales</taxon>
        <taxon>Orchidaceae</taxon>
        <taxon>Epidendroideae</taxon>
        <taxon>Malaxideae</taxon>
        <taxon>Dendrobiinae</taxon>
        <taxon>Dendrobium</taxon>
    </lineage>
</organism>
<sequence length="104" mass="11378">MKKLFTIPGRSSPGLPKLPLPPSLLSGTALAQTYSTQNDDDSREIVDKARSTAEEFLRQAKKKAESLKESAKDTKESIVGESKAGKEHIKEKVEKGKSDHVGRD</sequence>
<accession>A0AAV7GTX3</accession>
<name>A0AAV7GTX3_DENCH</name>
<protein>
    <submittedName>
        <fullName evidence="2">Uncharacterized protein</fullName>
    </submittedName>
</protein>
<dbReference type="EMBL" id="JAGFBR010000011">
    <property type="protein sequence ID" value="KAH0459204.1"/>
    <property type="molecule type" value="Genomic_DNA"/>
</dbReference>
<proteinExistence type="predicted"/>
<evidence type="ECO:0000313" key="3">
    <source>
        <dbReference type="Proteomes" id="UP000775213"/>
    </source>
</evidence>
<feature type="region of interest" description="Disordered" evidence="1">
    <location>
        <begin position="1"/>
        <end position="21"/>
    </location>
</feature>
<evidence type="ECO:0000256" key="1">
    <source>
        <dbReference type="SAM" id="MobiDB-lite"/>
    </source>
</evidence>
<dbReference type="Proteomes" id="UP000775213">
    <property type="component" value="Unassembled WGS sequence"/>
</dbReference>